<dbReference type="InterPro" id="IPR016181">
    <property type="entry name" value="Acyl_CoA_acyltransferase"/>
</dbReference>
<dbReference type="PROSITE" id="PS51186">
    <property type="entry name" value="GNAT"/>
    <property type="match status" value="1"/>
</dbReference>
<dbReference type="Pfam" id="PF00583">
    <property type="entry name" value="Acetyltransf_1"/>
    <property type="match status" value="1"/>
</dbReference>
<organism evidence="2 3">
    <name type="scientific">Parathalassolituus penaei</name>
    <dbReference type="NCBI Taxonomy" id="2997323"/>
    <lineage>
        <taxon>Bacteria</taxon>
        <taxon>Pseudomonadati</taxon>
        <taxon>Pseudomonadota</taxon>
        <taxon>Gammaproteobacteria</taxon>
        <taxon>Oceanospirillales</taxon>
        <taxon>Oceanospirillaceae</taxon>
        <taxon>Parathalassolituus</taxon>
    </lineage>
</organism>
<dbReference type="RefSeq" id="WP_283175630.1">
    <property type="nucleotide sequence ID" value="NZ_JAPNOA010000059.1"/>
</dbReference>
<dbReference type="EC" id="2.3.1.-" evidence="2"/>
<dbReference type="AlphaFoldDB" id="A0A9X3IVN6"/>
<comment type="caution">
    <text evidence="2">The sequence shown here is derived from an EMBL/GenBank/DDBJ whole genome shotgun (WGS) entry which is preliminary data.</text>
</comment>
<evidence type="ECO:0000313" key="2">
    <source>
        <dbReference type="EMBL" id="MCY0967433.1"/>
    </source>
</evidence>
<reference evidence="2" key="1">
    <citation type="submission" date="2022-11" db="EMBL/GenBank/DDBJ databases">
        <title>Parathalassolutuus dongxingensis gen. nov., sp. nov., a novel member of family Oceanospirillaceae isolated from a coastal shrimp pond in Guangxi, China.</title>
        <authorList>
            <person name="Chen H."/>
        </authorList>
    </citation>
    <scope>NUCLEOTIDE SEQUENCE</scope>
    <source>
        <strain evidence="2">G-43</strain>
    </source>
</reference>
<dbReference type="InterPro" id="IPR000182">
    <property type="entry name" value="GNAT_dom"/>
</dbReference>
<dbReference type="SUPFAM" id="SSF55729">
    <property type="entry name" value="Acyl-CoA N-acyltransferases (Nat)"/>
    <property type="match status" value="1"/>
</dbReference>
<dbReference type="GO" id="GO:0016747">
    <property type="term" value="F:acyltransferase activity, transferring groups other than amino-acyl groups"/>
    <property type="evidence" value="ECO:0007669"/>
    <property type="project" value="InterPro"/>
</dbReference>
<dbReference type="EMBL" id="JAPNOA010000059">
    <property type="protein sequence ID" value="MCY0967433.1"/>
    <property type="molecule type" value="Genomic_DNA"/>
</dbReference>
<evidence type="ECO:0000259" key="1">
    <source>
        <dbReference type="PROSITE" id="PS51186"/>
    </source>
</evidence>
<dbReference type="Gene3D" id="3.40.630.30">
    <property type="match status" value="1"/>
</dbReference>
<evidence type="ECO:0000313" key="3">
    <source>
        <dbReference type="Proteomes" id="UP001150830"/>
    </source>
</evidence>
<sequence length="201" mass="23266">MTLRYLNLQGAQLADWISELARLRIRVFREYPYLYDGDEAYEARYLQTYLQSPRSLMVLVFDGEQVVGASSGLPLSDETPEVQAPFRQAGMALARVFYCGESVLLPEYRGLGAGVEFFRRREAHAKALGGFDTSVFCAVERPLDHPRRPADYRPLDDFWQHRGYQRYPQLQTTFSWQDLDETRESAKPMVFWLKHLTNGEA</sequence>
<protein>
    <submittedName>
        <fullName evidence="2">GNAT family N-acetyltransferase</fullName>
        <ecNumber evidence="2">2.3.1.-</ecNumber>
    </submittedName>
</protein>
<accession>A0A9X3IVN6</accession>
<gene>
    <name evidence="2" type="ORF">OUO13_19810</name>
</gene>
<proteinExistence type="predicted"/>
<keyword evidence="3" id="KW-1185">Reference proteome</keyword>
<keyword evidence="2" id="KW-0012">Acyltransferase</keyword>
<dbReference type="Proteomes" id="UP001150830">
    <property type="component" value="Unassembled WGS sequence"/>
</dbReference>
<name>A0A9X3IVN6_9GAMM</name>
<feature type="domain" description="N-acetyltransferase" evidence="1">
    <location>
        <begin position="1"/>
        <end position="194"/>
    </location>
</feature>
<keyword evidence="2" id="KW-0808">Transferase</keyword>